<evidence type="ECO:0000313" key="1">
    <source>
        <dbReference type="EMBL" id="MBB5938177.1"/>
    </source>
</evidence>
<dbReference type="AlphaFoldDB" id="A0A7W9V0S6"/>
<organism evidence="1 2">
    <name type="scientific">Streptomyces zagrosensis</name>
    <dbReference type="NCBI Taxonomy" id="1042984"/>
    <lineage>
        <taxon>Bacteria</taxon>
        <taxon>Bacillati</taxon>
        <taxon>Actinomycetota</taxon>
        <taxon>Actinomycetes</taxon>
        <taxon>Kitasatosporales</taxon>
        <taxon>Streptomycetaceae</taxon>
        <taxon>Streptomyces</taxon>
    </lineage>
</organism>
<sequence>MRPTDSSRTDKLLKWQYGMLADRPECYIYSPPWGASSPACPGHFLRARPPPPGNKRH</sequence>
<keyword evidence="2" id="KW-1185">Reference proteome</keyword>
<accession>A0A7W9V0S6</accession>
<comment type="caution">
    <text evidence="1">The sequence shown here is derived from an EMBL/GenBank/DDBJ whole genome shotgun (WGS) entry which is preliminary data.</text>
</comment>
<protein>
    <submittedName>
        <fullName evidence="1">Uncharacterized protein</fullName>
    </submittedName>
</protein>
<name>A0A7W9V0S6_9ACTN</name>
<dbReference type="Proteomes" id="UP000588098">
    <property type="component" value="Unassembled WGS sequence"/>
</dbReference>
<gene>
    <name evidence="1" type="ORF">FHS42_005265</name>
</gene>
<evidence type="ECO:0000313" key="2">
    <source>
        <dbReference type="Proteomes" id="UP000588098"/>
    </source>
</evidence>
<proteinExistence type="predicted"/>
<dbReference type="EMBL" id="JACHJL010000015">
    <property type="protein sequence ID" value="MBB5938177.1"/>
    <property type="molecule type" value="Genomic_DNA"/>
</dbReference>
<reference evidence="1 2" key="1">
    <citation type="submission" date="2020-08" db="EMBL/GenBank/DDBJ databases">
        <title>Genomic Encyclopedia of Type Strains, Phase III (KMG-III): the genomes of soil and plant-associated and newly described type strains.</title>
        <authorList>
            <person name="Whitman W."/>
        </authorList>
    </citation>
    <scope>NUCLEOTIDE SEQUENCE [LARGE SCALE GENOMIC DNA]</scope>
    <source>
        <strain evidence="1 2">CECT 8305</strain>
    </source>
</reference>